<sequence length="152" mass="15976">MGLQSKLMLMAMAILAVTSLTEAQNNIPSCASKLVQCSNFINSKTQPDATCCNAIKDAVANELPCLCSLFNSGVLSSFNISVTEALRITKECNVPGDLSNCNGTAAPPPSTSMQPPPGTPGNNDNGATVRLAWTGITILLFFWAASAIFYLD</sequence>
<comment type="caution">
    <text evidence="1">The sequence shown here is derived from an EMBL/GenBank/DDBJ whole genome shotgun (WGS) entry which is preliminary data.</text>
</comment>
<dbReference type="EMBL" id="CM051401">
    <property type="protein sequence ID" value="KAJ4712841.1"/>
    <property type="molecule type" value="Genomic_DNA"/>
</dbReference>
<accession>A0ACC1XN50</accession>
<protein>
    <submittedName>
        <fullName evidence="1">Lipid transfer protein</fullName>
    </submittedName>
</protein>
<reference evidence="1 2" key="1">
    <citation type="journal article" date="2023" name="Science">
        <title>Complex scaffold remodeling in plant triterpene biosynthesis.</title>
        <authorList>
            <person name="De La Pena R."/>
            <person name="Hodgson H."/>
            <person name="Liu J.C."/>
            <person name="Stephenson M.J."/>
            <person name="Martin A.C."/>
            <person name="Owen C."/>
            <person name="Harkess A."/>
            <person name="Leebens-Mack J."/>
            <person name="Jimenez L.E."/>
            <person name="Osbourn A."/>
            <person name="Sattely E.S."/>
        </authorList>
    </citation>
    <scope>NUCLEOTIDE SEQUENCE [LARGE SCALE GENOMIC DNA]</scope>
    <source>
        <strain evidence="2">cv. JPN11</strain>
        <tissue evidence="1">Leaf</tissue>
    </source>
</reference>
<evidence type="ECO:0000313" key="1">
    <source>
        <dbReference type="EMBL" id="KAJ4712841.1"/>
    </source>
</evidence>
<dbReference type="Proteomes" id="UP001164539">
    <property type="component" value="Chromosome 8"/>
</dbReference>
<name>A0ACC1XN50_MELAZ</name>
<keyword evidence="2" id="KW-1185">Reference proteome</keyword>
<gene>
    <name evidence="1" type="ORF">OWV82_015013</name>
</gene>
<organism evidence="1 2">
    <name type="scientific">Melia azedarach</name>
    <name type="common">Chinaberry tree</name>
    <dbReference type="NCBI Taxonomy" id="155640"/>
    <lineage>
        <taxon>Eukaryota</taxon>
        <taxon>Viridiplantae</taxon>
        <taxon>Streptophyta</taxon>
        <taxon>Embryophyta</taxon>
        <taxon>Tracheophyta</taxon>
        <taxon>Spermatophyta</taxon>
        <taxon>Magnoliopsida</taxon>
        <taxon>eudicotyledons</taxon>
        <taxon>Gunneridae</taxon>
        <taxon>Pentapetalae</taxon>
        <taxon>rosids</taxon>
        <taxon>malvids</taxon>
        <taxon>Sapindales</taxon>
        <taxon>Meliaceae</taxon>
        <taxon>Melia</taxon>
    </lineage>
</organism>
<evidence type="ECO:0000313" key="2">
    <source>
        <dbReference type="Proteomes" id="UP001164539"/>
    </source>
</evidence>
<proteinExistence type="predicted"/>